<organism evidence="1 2">
    <name type="scientific">Buttiauxella selenatireducens</name>
    <dbReference type="NCBI Taxonomy" id="3073902"/>
    <lineage>
        <taxon>Bacteria</taxon>
        <taxon>Pseudomonadati</taxon>
        <taxon>Pseudomonadota</taxon>
        <taxon>Gammaproteobacteria</taxon>
        <taxon>Enterobacterales</taxon>
        <taxon>Enterobacteriaceae</taxon>
        <taxon>Buttiauxella</taxon>
    </lineage>
</organism>
<evidence type="ECO:0000313" key="2">
    <source>
        <dbReference type="Proteomes" id="UP001246690"/>
    </source>
</evidence>
<reference evidence="1 2" key="1">
    <citation type="submission" date="2023-09" db="EMBL/GenBank/DDBJ databases">
        <title>Buttiauxella selenatireducens sp. nov., isolated from the rhizosphere of Cardamine hupingshanesis.</title>
        <authorList>
            <person name="Zhang S."/>
            <person name="Xu Z."/>
            <person name="Wang H."/>
            <person name="Guo Y."/>
        </authorList>
    </citation>
    <scope>NUCLEOTIDE SEQUENCE [LARGE SCALE GENOMIC DNA]</scope>
    <source>
        <strain evidence="1 2">R73</strain>
    </source>
</reference>
<gene>
    <name evidence="1" type="ORF">RHD99_05295</name>
</gene>
<protein>
    <submittedName>
        <fullName evidence="1">Uncharacterized protein</fullName>
    </submittedName>
</protein>
<dbReference type="EMBL" id="CP133838">
    <property type="protein sequence ID" value="WMY75375.1"/>
    <property type="molecule type" value="Genomic_DNA"/>
</dbReference>
<dbReference type="Proteomes" id="UP001246690">
    <property type="component" value="Chromosome"/>
</dbReference>
<proteinExistence type="predicted"/>
<dbReference type="RefSeq" id="WP_309877761.1">
    <property type="nucleotide sequence ID" value="NZ_CP133838.1"/>
</dbReference>
<keyword evidence="2" id="KW-1185">Reference proteome</keyword>
<sequence length="94" mass="11052">MSKFTVGALDLSKVPLRHCFPDLFHELSLLDYKFHGTNGDTFFVLKGDRYIHAEYRMNHDFSLENLPLTVNWHEKVLINAIIRMKLSKTLHMFS</sequence>
<evidence type="ECO:0000313" key="1">
    <source>
        <dbReference type="EMBL" id="WMY75375.1"/>
    </source>
</evidence>
<name>A0ABY9SET4_9ENTR</name>
<accession>A0ABY9SET4</accession>